<organism evidence="4 5">
    <name type="scientific">Croceivirga thetidis</name>
    <dbReference type="NCBI Taxonomy" id="2721623"/>
    <lineage>
        <taxon>Bacteria</taxon>
        <taxon>Pseudomonadati</taxon>
        <taxon>Bacteroidota</taxon>
        <taxon>Flavobacteriia</taxon>
        <taxon>Flavobacteriales</taxon>
        <taxon>Flavobacteriaceae</taxon>
        <taxon>Croceivirga</taxon>
    </lineage>
</organism>
<evidence type="ECO:0000256" key="1">
    <source>
        <dbReference type="ARBA" id="ARBA00022553"/>
    </source>
</evidence>
<dbReference type="Gene3D" id="3.40.50.2300">
    <property type="match status" value="1"/>
</dbReference>
<dbReference type="Pfam" id="PF00072">
    <property type="entry name" value="Response_reg"/>
    <property type="match status" value="1"/>
</dbReference>
<dbReference type="Proteomes" id="UP000718451">
    <property type="component" value="Unassembled WGS sequence"/>
</dbReference>
<dbReference type="InterPro" id="IPR001789">
    <property type="entry name" value="Sig_transdc_resp-reg_receiver"/>
</dbReference>
<evidence type="ECO:0000256" key="2">
    <source>
        <dbReference type="PROSITE-ProRule" id="PRU00169"/>
    </source>
</evidence>
<gene>
    <name evidence="4" type="ORF">HCU67_02980</name>
</gene>
<keyword evidence="5" id="KW-1185">Reference proteome</keyword>
<evidence type="ECO:0000313" key="5">
    <source>
        <dbReference type="Proteomes" id="UP000718451"/>
    </source>
</evidence>
<evidence type="ECO:0000313" key="4">
    <source>
        <dbReference type="EMBL" id="NKI30891.1"/>
    </source>
</evidence>
<dbReference type="PROSITE" id="PS50110">
    <property type="entry name" value="RESPONSE_REGULATORY"/>
    <property type="match status" value="1"/>
</dbReference>
<evidence type="ECO:0000259" key="3">
    <source>
        <dbReference type="PROSITE" id="PS50110"/>
    </source>
</evidence>
<protein>
    <submittedName>
        <fullName evidence="4">Response regulator</fullName>
    </submittedName>
</protein>
<proteinExistence type="predicted"/>
<dbReference type="RefSeq" id="WP_168551115.1">
    <property type="nucleotide sequence ID" value="NZ_JAAWWL010000001.1"/>
</dbReference>
<dbReference type="SMART" id="SM00448">
    <property type="entry name" value="REC"/>
    <property type="match status" value="1"/>
</dbReference>
<comment type="caution">
    <text evidence="4">The sequence shown here is derived from an EMBL/GenBank/DDBJ whole genome shotgun (WGS) entry which is preliminary data.</text>
</comment>
<dbReference type="PANTHER" id="PTHR44591:SF3">
    <property type="entry name" value="RESPONSE REGULATORY DOMAIN-CONTAINING PROTEIN"/>
    <property type="match status" value="1"/>
</dbReference>
<reference evidence="4 5" key="1">
    <citation type="submission" date="2020-04" db="EMBL/GenBank/DDBJ databases">
        <authorList>
            <person name="Yoon J."/>
        </authorList>
    </citation>
    <scope>NUCLEOTIDE SEQUENCE [LARGE SCALE GENOMIC DNA]</scope>
    <source>
        <strain evidence="4 5">DJ-13</strain>
    </source>
</reference>
<name>A0ABX1GPC4_9FLAO</name>
<feature type="modified residue" description="4-aspartylphosphate" evidence="2">
    <location>
        <position position="61"/>
    </location>
</feature>
<dbReference type="SUPFAM" id="SSF52172">
    <property type="entry name" value="CheY-like"/>
    <property type="match status" value="1"/>
</dbReference>
<dbReference type="PANTHER" id="PTHR44591">
    <property type="entry name" value="STRESS RESPONSE REGULATOR PROTEIN 1"/>
    <property type="match status" value="1"/>
</dbReference>
<dbReference type="InterPro" id="IPR050595">
    <property type="entry name" value="Bact_response_regulator"/>
</dbReference>
<accession>A0ABX1GPC4</accession>
<sequence>MVDSICIIDDDMVSQFATRYCLKQYVEDGEVITCNSAEEGLELCSALLKESKNLPEIIFLDLSMDGMDGWDFIKNLEVLCQGNIQPSIFILSAFSNSKDREIAKQHSMIAGYFDKPLTKLNLEKVFGPKRSSELAL</sequence>
<dbReference type="EMBL" id="JAAWWL010000001">
    <property type="protein sequence ID" value="NKI30891.1"/>
    <property type="molecule type" value="Genomic_DNA"/>
</dbReference>
<keyword evidence="1 2" id="KW-0597">Phosphoprotein</keyword>
<dbReference type="InterPro" id="IPR011006">
    <property type="entry name" value="CheY-like_superfamily"/>
</dbReference>
<feature type="domain" description="Response regulatory" evidence="3">
    <location>
        <begin position="4"/>
        <end position="130"/>
    </location>
</feature>